<evidence type="ECO:0000313" key="3">
    <source>
        <dbReference type="Proteomes" id="UP001321473"/>
    </source>
</evidence>
<evidence type="ECO:0000256" key="1">
    <source>
        <dbReference type="SAM" id="Phobius"/>
    </source>
</evidence>
<dbReference type="Proteomes" id="UP001321473">
    <property type="component" value="Unassembled WGS sequence"/>
</dbReference>
<feature type="transmembrane region" description="Helical" evidence="1">
    <location>
        <begin position="46"/>
        <end position="63"/>
    </location>
</feature>
<protein>
    <submittedName>
        <fullName evidence="2">Uncharacterized protein</fullName>
    </submittedName>
</protein>
<name>A0AAQ4DUW7_AMBAM</name>
<keyword evidence="1" id="KW-0812">Transmembrane</keyword>
<organism evidence="2 3">
    <name type="scientific">Amblyomma americanum</name>
    <name type="common">Lone star tick</name>
    <dbReference type="NCBI Taxonomy" id="6943"/>
    <lineage>
        <taxon>Eukaryota</taxon>
        <taxon>Metazoa</taxon>
        <taxon>Ecdysozoa</taxon>
        <taxon>Arthropoda</taxon>
        <taxon>Chelicerata</taxon>
        <taxon>Arachnida</taxon>
        <taxon>Acari</taxon>
        <taxon>Parasitiformes</taxon>
        <taxon>Ixodida</taxon>
        <taxon>Ixodoidea</taxon>
        <taxon>Ixodidae</taxon>
        <taxon>Amblyomminae</taxon>
        <taxon>Amblyomma</taxon>
    </lineage>
</organism>
<keyword evidence="1" id="KW-0472">Membrane</keyword>
<evidence type="ECO:0000313" key="2">
    <source>
        <dbReference type="EMBL" id="KAK8766257.1"/>
    </source>
</evidence>
<keyword evidence="3" id="KW-1185">Reference proteome</keyword>
<dbReference type="AlphaFoldDB" id="A0AAQ4DUW7"/>
<gene>
    <name evidence="2" type="ORF">V5799_006962</name>
</gene>
<sequence>MYGTFGASTWSEEFLYTCACAITSNGGVFLMSSSLSVPTSIMLPRLLYYSVFHLVASFCYSFNGVGRVRNESFTDGVRFQTAMKFLCNENTVKLSTLGGHLVGFICDRGSATHMTTSWVPFYICLPFRRVHCLCK</sequence>
<comment type="caution">
    <text evidence="2">The sequence shown here is derived from an EMBL/GenBank/DDBJ whole genome shotgun (WGS) entry which is preliminary data.</text>
</comment>
<keyword evidence="1" id="KW-1133">Transmembrane helix</keyword>
<accession>A0AAQ4DUW7</accession>
<proteinExistence type="predicted"/>
<reference evidence="2 3" key="1">
    <citation type="journal article" date="2023" name="Arcadia Sci">
        <title>De novo assembly of a long-read Amblyomma americanum tick genome.</title>
        <authorList>
            <person name="Chou S."/>
            <person name="Poskanzer K.E."/>
            <person name="Rollins M."/>
            <person name="Thuy-Boun P.S."/>
        </authorList>
    </citation>
    <scope>NUCLEOTIDE SEQUENCE [LARGE SCALE GENOMIC DNA]</scope>
    <source>
        <strain evidence="2">F_SG_1</strain>
        <tissue evidence="2">Salivary glands</tissue>
    </source>
</reference>
<dbReference type="EMBL" id="JARKHS020026537">
    <property type="protein sequence ID" value="KAK8766257.1"/>
    <property type="molecule type" value="Genomic_DNA"/>
</dbReference>